<dbReference type="GeneID" id="64662400"/>
<accession>A0AAD4DXD5</accession>
<dbReference type="AlphaFoldDB" id="A0AAD4DXD5"/>
<comment type="caution">
    <text evidence="1">The sequence shown here is derived from an EMBL/GenBank/DDBJ whole genome shotgun (WGS) entry which is preliminary data.</text>
</comment>
<evidence type="ECO:0000313" key="2">
    <source>
        <dbReference type="Proteomes" id="UP001195769"/>
    </source>
</evidence>
<dbReference type="RefSeq" id="XP_041219939.1">
    <property type="nucleotide sequence ID" value="XM_041368102.1"/>
</dbReference>
<sequence length="101" mass="11352">MNFTNAPARLPPLLLRGFNIRASAAAVRSRTMVRTGLLVQFSVVRQPEPDRKTVLGSRSSQTVQFWFDLPEPFPNPEPIVDFDFNYDDVKVLSSGFALLVN</sequence>
<dbReference type="Proteomes" id="UP001195769">
    <property type="component" value="Unassembled WGS sequence"/>
</dbReference>
<reference evidence="1" key="1">
    <citation type="journal article" date="2020" name="New Phytol.">
        <title>Comparative genomics reveals dynamic genome evolution in host specialist ectomycorrhizal fungi.</title>
        <authorList>
            <person name="Lofgren L.A."/>
            <person name="Nguyen N.H."/>
            <person name="Vilgalys R."/>
            <person name="Ruytinx J."/>
            <person name="Liao H.L."/>
            <person name="Branco S."/>
            <person name="Kuo A."/>
            <person name="LaButti K."/>
            <person name="Lipzen A."/>
            <person name="Andreopoulos W."/>
            <person name="Pangilinan J."/>
            <person name="Riley R."/>
            <person name="Hundley H."/>
            <person name="Na H."/>
            <person name="Barry K."/>
            <person name="Grigoriev I.V."/>
            <person name="Stajich J.E."/>
            <person name="Kennedy P.G."/>
        </authorList>
    </citation>
    <scope>NUCLEOTIDE SEQUENCE</scope>
    <source>
        <strain evidence="1">FC203</strain>
    </source>
</reference>
<keyword evidence="2" id="KW-1185">Reference proteome</keyword>
<gene>
    <name evidence="1" type="ORF">F5891DRAFT_1195343</name>
</gene>
<name>A0AAD4DXD5_9AGAM</name>
<dbReference type="EMBL" id="JABBWK010000081">
    <property type="protein sequence ID" value="KAG1894363.1"/>
    <property type="molecule type" value="Genomic_DNA"/>
</dbReference>
<organism evidence="1 2">
    <name type="scientific">Suillus fuscotomentosus</name>
    <dbReference type="NCBI Taxonomy" id="1912939"/>
    <lineage>
        <taxon>Eukaryota</taxon>
        <taxon>Fungi</taxon>
        <taxon>Dikarya</taxon>
        <taxon>Basidiomycota</taxon>
        <taxon>Agaricomycotina</taxon>
        <taxon>Agaricomycetes</taxon>
        <taxon>Agaricomycetidae</taxon>
        <taxon>Boletales</taxon>
        <taxon>Suillineae</taxon>
        <taxon>Suillaceae</taxon>
        <taxon>Suillus</taxon>
    </lineage>
</organism>
<proteinExistence type="predicted"/>
<evidence type="ECO:0000313" key="1">
    <source>
        <dbReference type="EMBL" id="KAG1894363.1"/>
    </source>
</evidence>
<protein>
    <submittedName>
        <fullName evidence="1">Uncharacterized protein</fullName>
    </submittedName>
</protein>